<keyword evidence="2" id="KW-0732">Signal</keyword>
<dbReference type="PANTHER" id="PTHR33794:SF1">
    <property type="entry name" value="BACILLOLYSIN"/>
    <property type="match status" value="1"/>
</dbReference>
<gene>
    <name evidence="3" type="ORF">NK6_4507</name>
</gene>
<evidence type="ECO:0000313" key="4">
    <source>
        <dbReference type="Proteomes" id="UP000063308"/>
    </source>
</evidence>
<accession>A0A0E4FUB5</accession>
<dbReference type="SUPFAM" id="SSF55486">
    <property type="entry name" value="Metalloproteases ('zincins'), catalytic domain"/>
    <property type="match status" value="1"/>
</dbReference>
<feature type="signal peptide" evidence="2">
    <location>
        <begin position="1"/>
        <end position="32"/>
    </location>
</feature>
<dbReference type="Proteomes" id="UP000063308">
    <property type="component" value="Chromosome"/>
</dbReference>
<feature type="region of interest" description="Disordered" evidence="1">
    <location>
        <begin position="355"/>
        <end position="374"/>
    </location>
</feature>
<reference evidence="3 4" key="1">
    <citation type="submission" date="2014-11" db="EMBL/GenBank/DDBJ databases">
        <title>Symbiosis island explosion on the genome of extra-slow-growing strains of soybean bradyrhizobia with massive insertion sequences.</title>
        <authorList>
            <person name="Iida T."/>
            <person name="Minamisawa K."/>
        </authorList>
    </citation>
    <scope>NUCLEOTIDE SEQUENCE [LARGE SCALE GENOMIC DNA]</scope>
    <source>
        <strain evidence="3 4">NK6</strain>
    </source>
</reference>
<dbReference type="InterPro" id="IPR050728">
    <property type="entry name" value="Zinc_Metalloprotease_M4"/>
</dbReference>
<evidence type="ECO:0000313" key="3">
    <source>
        <dbReference type="EMBL" id="BAR57674.1"/>
    </source>
</evidence>
<organism evidence="3 4">
    <name type="scientific">Bradyrhizobium diazoefficiens</name>
    <dbReference type="NCBI Taxonomy" id="1355477"/>
    <lineage>
        <taxon>Bacteria</taxon>
        <taxon>Pseudomonadati</taxon>
        <taxon>Pseudomonadota</taxon>
        <taxon>Alphaproteobacteria</taxon>
        <taxon>Hyphomicrobiales</taxon>
        <taxon>Nitrobacteraceae</taxon>
        <taxon>Bradyrhizobium</taxon>
    </lineage>
</organism>
<sequence length="618" mass="66396">MLITTGSATFREKIIISCLAAFAAGAAWPAAAQTRDTINRLPNTIYLPDAAPAAPSADKNVVKSLSALPSATLDLKGTAPNPAAISAQVQSFVAQNAKELGLEGNAAKLVVKSTRETLTGRYVSMEQRLDDIPIIDSQVQLTVSDQGAVQSVARNVVDVPTASVASVKKTAEVSQKAAEDIVWKDLNASGEYLEPPTAEKAYLNENNVLTLVYVVKMAVSKPFGYWEYRVDANTGRIVSKKDRAIKEGKHKRDLPGSPDLSAAGVPADREAALAKFNQRMKSMMPVDKKTAKVATGKGLVFEPNPVSSLNDTGLQDNDPPSKFDKAYVEVALVGLSEAGGKLNLQGPLVRIDDFEPGDGGVSRPPSTSTGTWTARRGDNAFNDVMTYFYINSSITYLQKIGYTGTRDLFPNGIAVDTDGLNGADNSHFVPGSDRLAFGHGCVDDNEDTDVIFHELGHAIHDHINVDWGGGDSGAIGEGFGDYWAISQRKQIKNGFQVDPVKVFEWDGIDACWGGRRADRLNARYDPNRTYGAHQSMGSFESDELWSTPLVSSLLELTGAGETIESVDQVVLEGMSGIGSNFTMRTLALATVAKAKALFPGKPHAAVFEKHFKHHKIIP</sequence>
<evidence type="ECO:0008006" key="5">
    <source>
        <dbReference type="Google" id="ProtNLM"/>
    </source>
</evidence>
<evidence type="ECO:0000256" key="2">
    <source>
        <dbReference type="SAM" id="SignalP"/>
    </source>
</evidence>
<protein>
    <recommendedName>
        <fullName evidence="5">FTP domain-containing protein</fullName>
    </recommendedName>
</protein>
<dbReference type="AlphaFoldDB" id="A0A0E4FUB5"/>
<evidence type="ECO:0000256" key="1">
    <source>
        <dbReference type="SAM" id="MobiDB-lite"/>
    </source>
</evidence>
<dbReference type="PANTHER" id="PTHR33794">
    <property type="entry name" value="BACILLOLYSIN"/>
    <property type="match status" value="1"/>
</dbReference>
<proteinExistence type="predicted"/>
<name>A0A0E4FUB5_9BRAD</name>
<feature type="chain" id="PRO_5002420082" description="FTP domain-containing protein" evidence="2">
    <location>
        <begin position="33"/>
        <end position="618"/>
    </location>
</feature>
<dbReference type="EMBL" id="AP014685">
    <property type="protein sequence ID" value="BAR57674.1"/>
    <property type="molecule type" value="Genomic_DNA"/>
</dbReference>